<dbReference type="AlphaFoldDB" id="A0A1I5MBB8"/>
<dbReference type="NCBIfam" id="TIGR00229">
    <property type="entry name" value="sensory_box"/>
    <property type="match status" value="1"/>
</dbReference>
<dbReference type="InterPro" id="IPR035965">
    <property type="entry name" value="PAS-like_dom_sf"/>
</dbReference>
<name>A0A1I5MBB8_9HYPH</name>
<evidence type="ECO:0000259" key="2">
    <source>
        <dbReference type="PROSITE" id="PS50113"/>
    </source>
</evidence>
<evidence type="ECO:0000313" key="4">
    <source>
        <dbReference type="Proteomes" id="UP000199236"/>
    </source>
</evidence>
<dbReference type="SUPFAM" id="SSF55785">
    <property type="entry name" value="PYP-like sensor domain (PAS domain)"/>
    <property type="match status" value="1"/>
</dbReference>
<protein>
    <submittedName>
        <fullName evidence="3">Transcriptional regulator</fullName>
    </submittedName>
</protein>
<dbReference type="SMART" id="SM00091">
    <property type="entry name" value="PAS"/>
    <property type="match status" value="1"/>
</dbReference>
<reference evidence="3 4" key="1">
    <citation type="submission" date="2016-10" db="EMBL/GenBank/DDBJ databases">
        <authorList>
            <person name="de Groot N.N."/>
        </authorList>
    </citation>
    <scope>NUCLEOTIDE SEQUENCE [LARGE SCALE GENOMIC DNA]</scope>
    <source>
        <strain evidence="3 4">CGMCC 1.9157</strain>
    </source>
</reference>
<evidence type="ECO:0000259" key="1">
    <source>
        <dbReference type="PROSITE" id="PS50112"/>
    </source>
</evidence>
<dbReference type="Pfam" id="PF00989">
    <property type="entry name" value="PAS"/>
    <property type="match status" value="1"/>
</dbReference>
<evidence type="ECO:0000313" key="3">
    <source>
        <dbReference type="EMBL" id="SFP06800.1"/>
    </source>
</evidence>
<dbReference type="InterPro" id="IPR000700">
    <property type="entry name" value="PAS-assoc_C"/>
</dbReference>
<dbReference type="Gene3D" id="3.30.450.20">
    <property type="entry name" value="PAS domain"/>
    <property type="match status" value="1"/>
</dbReference>
<dbReference type="OrthoDB" id="341208at2"/>
<dbReference type="EMBL" id="FOVR01000020">
    <property type="protein sequence ID" value="SFP06800.1"/>
    <property type="molecule type" value="Genomic_DNA"/>
</dbReference>
<dbReference type="CDD" id="cd00130">
    <property type="entry name" value="PAS"/>
    <property type="match status" value="1"/>
</dbReference>
<dbReference type="RefSeq" id="WP_090075521.1">
    <property type="nucleotide sequence ID" value="NZ_FOVR01000020.1"/>
</dbReference>
<sequence length="147" mass="16347">MYSSKTDEIIANAVLYNSADAIVGTDREGVITFWNPGSERIFGFAANVAIGQTLDIIIPENLRARHWAGWWDSINKGTSRYGSGSLLAVPAIKENGSKISVEFTITMLRNDEGRVEGIVAIMRDVSEKFEEVKNLRRELAARSIDKR</sequence>
<proteinExistence type="predicted"/>
<dbReference type="PROSITE" id="PS50112">
    <property type="entry name" value="PAS"/>
    <property type="match status" value="1"/>
</dbReference>
<organism evidence="3 4">
    <name type="scientific">Cohaesibacter marisflavi</name>
    <dbReference type="NCBI Taxonomy" id="655353"/>
    <lineage>
        <taxon>Bacteria</taxon>
        <taxon>Pseudomonadati</taxon>
        <taxon>Pseudomonadota</taxon>
        <taxon>Alphaproteobacteria</taxon>
        <taxon>Hyphomicrobiales</taxon>
        <taxon>Cohaesibacteraceae</taxon>
    </lineage>
</organism>
<feature type="domain" description="PAS" evidence="1">
    <location>
        <begin position="7"/>
        <end position="61"/>
    </location>
</feature>
<dbReference type="GO" id="GO:0006355">
    <property type="term" value="P:regulation of DNA-templated transcription"/>
    <property type="evidence" value="ECO:0007669"/>
    <property type="project" value="InterPro"/>
</dbReference>
<dbReference type="PROSITE" id="PS50113">
    <property type="entry name" value="PAC"/>
    <property type="match status" value="1"/>
</dbReference>
<dbReference type="InterPro" id="IPR000014">
    <property type="entry name" value="PAS"/>
</dbReference>
<accession>A0A1I5MBB8</accession>
<feature type="domain" description="PAC" evidence="2">
    <location>
        <begin position="85"/>
        <end position="137"/>
    </location>
</feature>
<dbReference type="STRING" id="655353.SAMN04488056_12036"/>
<dbReference type="InterPro" id="IPR013767">
    <property type="entry name" value="PAS_fold"/>
</dbReference>
<gene>
    <name evidence="3" type="ORF">SAMN04488056_12036</name>
</gene>
<keyword evidence="4" id="KW-1185">Reference proteome</keyword>
<dbReference type="Proteomes" id="UP000199236">
    <property type="component" value="Unassembled WGS sequence"/>
</dbReference>